<keyword evidence="1" id="KW-0472">Membrane</keyword>
<protein>
    <submittedName>
        <fullName evidence="2">DUF1294 domain-containing protein</fullName>
    </submittedName>
</protein>
<organism evidence="2 3">
    <name type="scientific">Candidatus Magasanikbacteria bacterium CG_4_9_14_3_um_filter_32_9</name>
    <dbReference type="NCBI Taxonomy" id="1974644"/>
    <lineage>
        <taxon>Bacteria</taxon>
        <taxon>Candidatus Magasanikiibacteriota</taxon>
    </lineage>
</organism>
<keyword evidence="1" id="KW-0812">Transmembrane</keyword>
<comment type="caution">
    <text evidence="2">The sequence shown here is derived from an EMBL/GenBank/DDBJ whole genome shotgun (WGS) entry which is preliminary data.</text>
</comment>
<evidence type="ECO:0000256" key="1">
    <source>
        <dbReference type="SAM" id="Phobius"/>
    </source>
</evidence>
<dbReference type="InterPro" id="IPR010718">
    <property type="entry name" value="DUF1294"/>
</dbReference>
<feature type="transmembrane region" description="Helical" evidence="1">
    <location>
        <begin position="7"/>
        <end position="32"/>
    </location>
</feature>
<feature type="transmembrane region" description="Helical" evidence="1">
    <location>
        <begin position="52"/>
        <end position="71"/>
    </location>
</feature>
<gene>
    <name evidence="2" type="ORF">CO137_00350</name>
</gene>
<dbReference type="GO" id="GO:0003676">
    <property type="term" value="F:nucleic acid binding"/>
    <property type="evidence" value="ECO:0007669"/>
    <property type="project" value="InterPro"/>
</dbReference>
<sequence length="100" mass="11658">MDFFIKWFLDFTLLAQILIIYLIIINIATFFYFGLDKMKASLAHKRISEKKLWTLSMVGGSLGGILGMHFFRHKTQKLSFQIIMAIILSVQICLVIWILM</sequence>
<feature type="transmembrane region" description="Helical" evidence="1">
    <location>
        <begin position="78"/>
        <end position="99"/>
    </location>
</feature>
<dbReference type="EMBL" id="PFVJ01000009">
    <property type="protein sequence ID" value="PJA90407.1"/>
    <property type="molecule type" value="Genomic_DNA"/>
</dbReference>
<evidence type="ECO:0000313" key="2">
    <source>
        <dbReference type="EMBL" id="PJA90407.1"/>
    </source>
</evidence>
<dbReference type="Pfam" id="PF06961">
    <property type="entry name" value="DUF1294"/>
    <property type="match status" value="1"/>
</dbReference>
<dbReference type="InterPro" id="IPR012156">
    <property type="entry name" value="Cold_shock_CspA"/>
</dbReference>
<keyword evidence="1" id="KW-1133">Transmembrane helix</keyword>
<name>A0A2M7Z7X0_9BACT</name>
<dbReference type="AlphaFoldDB" id="A0A2M7Z7X0"/>
<evidence type="ECO:0000313" key="3">
    <source>
        <dbReference type="Proteomes" id="UP000230843"/>
    </source>
</evidence>
<dbReference type="PIRSF" id="PIRSF002599">
    <property type="entry name" value="Cold_shock_A"/>
    <property type="match status" value="1"/>
</dbReference>
<proteinExistence type="predicted"/>
<reference evidence="3" key="1">
    <citation type="submission" date="2017-09" db="EMBL/GenBank/DDBJ databases">
        <title>Depth-based differentiation of microbial function through sediment-hosted aquifers and enrichment of novel symbionts in the deep terrestrial subsurface.</title>
        <authorList>
            <person name="Probst A.J."/>
            <person name="Ladd B."/>
            <person name="Jarett J.K."/>
            <person name="Geller-Mcgrath D.E."/>
            <person name="Sieber C.M.K."/>
            <person name="Emerson J.B."/>
            <person name="Anantharaman K."/>
            <person name="Thomas B.C."/>
            <person name="Malmstrom R."/>
            <person name="Stieglmeier M."/>
            <person name="Klingl A."/>
            <person name="Woyke T."/>
            <person name="Ryan C.M."/>
            <person name="Banfield J.F."/>
        </authorList>
    </citation>
    <scope>NUCLEOTIDE SEQUENCE [LARGE SCALE GENOMIC DNA]</scope>
</reference>
<dbReference type="Proteomes" id="UP000230843">
    <property type="component" value="Unassembled WGS sequence"/>
</dbReference>
<accession>A0A2M7Z7X0</accession>